<keyword evidence="5 6" id="KW-0472">Membrane</keyword>
<dbReference type="GO" id="GO:0005765">
    <property type="term" value="C:lysosomal membrane"/>
    <property type="evidence" value="ECO:0007669"/>
    <property type="project" value="InterPro"/>
</dbReference>
<comment type="similarity">
    <text evidence="2">Belongs to the TMEM9 family.</text>
</comment>
<evidence type="ECO:0000313" key="8">
    <source>
        <dbReference type="EnsemblMetazoa" id="XP_790182"/>
    </source>
</evidence>
<evidence type="ECO:0000256" key="5">
    <source>
        <dbReference type="ARBA" id="ARBA00023136"/>
    </source>
</evidence>
<keyword evidence="3 6" id="KW-0812">Transmembrane</keyword>
<evidence type="ECO:0000256" key="2">
    <source>
        <dbReference type="ARBA" id="ARBA00007264"/>
    </source>
</evidence>
<dbReference type="RefSeq" id="XP_790182.4">
    <property type="nucleotide sequence ID" value="XM_785089.5"/>
</dbReference>
<evidence type="ECO:0000256" key="1">
    <source>
        <dbReference type="ARBA" id="ARBA00004370"/>
    </source>
</evidence>
<dbReference type="Pfam" id="PF05434">
    <property type="entry name" value="Tmemb_9"/>
    <property type="match status" value="1"/>
</dbReference>
<keyword evidence="9" id="KW-1185">Reference proteome</keyword>
<comment type="subcellular location">
    <subcellularLocation>
        <location evidence="1">Membrane</location>
    </subcellularLocation>
</comment>
<proteinExistence type="inferred from homology"/>
<dbReference type="PANTHER" id="PTHR13064:SF6">
    <property type="entry name" value="TRANSMEMBRANE PROTEIN 9"/>
    <property type="match status" value="1"/>
</dbReference>
<keyword evidence="7" id="KW-0732">Signal</keyword>
<feature type="chain" id="PRO_5029802120" description="Transmembrane protein 9" evidence="7">
    <location>
        <begin position="22"/>
        <end position="170"/>
    </location>
</feature>
<feature type="signal peptide" evidence="7">
    <location>
        <begin position="1"/>
        <end position="21"/>
    </location>
</feature>
<reference evidence="8" key="2">
    <citation type="submission" date="2021-01" db="UniProtKB">
        <authorList>
            <consortium name="EnsemblMetazoa"/>
        </authorList>
    </citation>
    <scope>IDENTIFICATION</scope>
</reference>
<dbReference type="OrthoDB" id="10059035at2759"/>
<dbReference type="InParanoid" id="A0A7M7RDE9"/>
<dbReference type="OMA" id="QCTWKCA"/>
<evidence type="ECO:0000256" key="6">
    <source>
        <dbReference type="SAM" id="Phobius"/>
    </source>
</evidence>
<evidence type="ECO:0008006" key="10">
    <source>
        <dbReference type="Google" id="ProtNLM"/>
    </source>
</evidence>
<protein>
    <recommendedName>
        <fullName evidence="10">Transmembrane protein 9</fullName>
    </recommendedName>
</protein>
<dbReference type="Proteomes" id="UP000007110">
    <property type="component" value="Unassembled WGS sequence"/>
</dbReference>
<dbReference type="KEGG" id="spu:585254"/>
<feature type="transmembrane region" description="Helical" evidence="6">
    <location>
        <begin position="85"/>
        <end position="106"/>
    </location>
</feature>
<organism evidence="8 9">
    <name type="scientific">Strongylocentrotus purpuratus</name>
    <name type="common">Purple sea urchin</name>
    <dbReference type="NCBI Taxonomy" id="7668"/>
    <lineage>
        <taxon>Eukaryota</taxon>
        <taxon>Metazoa</taxon>
        <taxon>Echinodermata</taxon>
        <taxon>Eleutherozoa</taxon>
        <taxon>Echinozoa</taxon>
        <taxon>Echinoidea</taxon>
        <taxon>Euechinoidea</taxon>
        <taxon>Echinacea</taxon>
        <taxon>Camarodonta</taxon>
        <taxon>Echinidea</taxon>
        <taxon>Strongylocentrotidae</taxon>
        <taxon>Strongylocentrotus</taxon>
    </lineage>
</organism>
<keyword evidence="4 6" id="KW-1133">Transmembrane helix</keyword>
<sequence length="170" mass="19545">MSNAIFSGFVVLLLFVITCEGQFDNVRCKCICPAEPDIKRDVDIQVVTVSVAEECSCELVMKRNESDCLRCECKYESRNITTIKVVIFLIIVVVICLFLYLIILFFMDPEMFRSKLTEPQMEDTLTPQLDSLSTGQPSSYLGRVGSAQRRWRSQVQQQRENIFDRHTILS</sequence>
<dbReference type="PANTHER" id="PTHR13064">
    <property type="entry name" value="TRANSMEMBRANE PROTEIN 9 FAMILY MEMBER"/>
    <property type="match status" value="1"/>
</dbReference>
<dbReference type="AlphaFoldDB" id="A0A7M7RDE9"/>
<accession>A0A7M7RDE9</accession>
<evidence type="ECO:0000256" key="7">
    <source>
        <dbReference type="SAM" id="SignalP"/>
    </source>
</evidence>
<dbReference type="EnsemblMetazoa" id="XM_785089">
    <property type="protein sequence ID" value="XP_790182"/>
    <property type="gene ID" value="LOC585254"/>
</dbReference>
<evidence type="ECO:0000256" key="3">
    <source>
        <dbReference type="ARBA" id="ARBA00022692"/>
    </source>
</evidence>
<evidence type="ECO:0000256" key="4">
    <source>
        <dbReference type="ARBA" id="ARBA00022989"/>
    </source>
</evidence>
<evidence type="ECO:0000313" key="9">
    <source>
        <dbReference type="Proteomes" id="UP000007110"/>
    </source>
</evidence>
<reference evidence="9" key="1">
    <citation type="submission" date="2015-02" db="EMBL/GenBank/DDBJ databases">
        <title>Genome sequencing for Strongylocentrotus purpuratus.</title>
        <authorList>
            <person name="Murali S."/>
            <person name="Liu Y."/>
            <person name="Vee V."/>
            <person name="English A."/>
            <person name="Wang M."/>
            <person name="Skinner E."/>
            <person name="Han Y."/>
            <person name="Muzny D.M."/>
            <person name="Worley K.C."/>
            <person name="Gibbs R.A."/>
        </authorList>
    </citation>
    <scope>NUCLEOTIDE SEQUENCE</scope>
</reference>
<dbReference type="InterPro" id="IPR008853">
    <property type="entry name" value="TMEM9/TMEM9B"/>
</dbReference>
<name>A0A7M7RDE9_STRPU</name>
<dbReference type="FunCoup" id="A0A7M7RDE9">
    <property type="interactions" value="1921"/>
</dbReference>
<dbReference type="GeneID" id="585254"/>